<protein>
    <recommendedName>
        <fullName evidence="3">EF-hand domain-containing protein</fullName>
    </recommendedName>
</protein>
<dbReference type="EMBL" id="JAXCGZ010006856">
    <property type="protein sequence ID" value="KAK7079494.1"/>
    <property type="molecule type" value="Genomic_DNA"/>
</dbReference>
<feature type="domain" description="EF-hand" evidence="3">
    <location>
        <begin position="57"/>
        <end position="92"/>
    </location>
</feature>
<dbReference type="InterPro" id="IPR002048">
    <property type="entry name" value="EF_hand_dom"/>
</dbReference>
<dbReference type="InterPro" id="IPR011992">
    <property type="entry name" value="EF-hand-dom_pair"/>
</dbReference>
<gene>
    <name evidence="4" type="ORF">SK128_026118</name>
</gene>
<keyword evidence="5" id="KW-1185">Reference proteome</keyword>
<dbReference type="InterPro" id="IPR018247">
    <property type="entry name" value="EF_Hand_1_Ca_BS"/>
</dbReference>
<feature type="signal peptide" evidence="2">
    <location>
        <begin position="1"/>
        <end position="19"/>
    </location>
</feature>
<dbReference type="SUPFAM" id="SSF47473">
    <property type="entry name" value="EF-hand"/>
    <property type="match status" value="1"/>
</dbReference>
<dbReference type="AlphaFoldDB" id="A0AAN9A9T5"/>
<dbReference type="PROSITE" id="PS50222">
    <property type="entry name" value="EF_HAND_2"/>
    <property type="match status" value="1"/>
</dbReference>
<evidence type="ECO:0000256" key="2">
    <source>
        <dbReference type="SAM" id="SignalP"/>
    </source>
</evidence>
<comment type="caution">
    <text evidence="4">The sequence shown here is derived from an EMBL/GenBank/DDBJ whole genome shotgun (WGS) entry which is preliminary data.</text>
</comment>
<name>A0AAN9A9T5_HALRR</name>
<accession>A0AAN9A9T5</accession>
<evidence type="ECO:0000313" key="4">
    <source>
        <dbReference type="EMBL" id="KAK7079494.1"/>
    </source>
</evidence>
<dbReference type="GO" id="GO:0005509">
    <property type="term" value="F:calcium ion binding"/>
    <property type="evidence" value="ECO:0007669"/>
    <property type="project" value="InterPro"/>
</dbReference>
<evidence type="ECO:0000259" key="3">
    <source>
        <dbReference type="PROSITE" id="PS50222"/>
    </source>
</evidence>
<organism evidence="4 5">
    <name type="scientific">Halocaridina rubra</name>
    <name type="common">Hawaiian red shrimp</name>
    <dbReference type="NCBI Taxonomy" id="373956"/>
    <lineage>
        <taxon>Eukaryota</taxon>
        <taxon>Metazoa</taxon>
        <taxon>Ecdysozoa</taxon>
        <taxon>Arthropoda</taxon>
        <taxon>Crustacea</taxon>
        <taxon>Multicrustacea</taxon>
        <taxon>Malacostraca</taxon>
        <taxon>Eumalacostraca</taxon>
        <taxon>Eucarida</taxon>
        <taxon>Decapoda</taxon>
        <taxon>Pleocyemata</taxon>
        <taxon>Caridea</taxon>
        <taxon>Atyoidea</taxon>
        <taxon>Atyidae</taxon>
        <taxon>Halocaridina</taxon>
    </lineage>
</organism>
<evidence type="ECO:0000256" key="1">
    <source>
        <dbReference type="ARBA" id="ARBA00022837"/>
    </source>
</evidence>
<proteinExistence type="predicted"/>
<dbReference type="Proteomes" id="UP001381693">
    <property type="component" value="Unassembled WGS sequence"/>
</dbReference>
<keyword evidence="1" id="KW-0106">Calcium</keyword>
<feature type="chain" id="PRO_5042995227" description="EF-hand domain-containing protein" evidence="2">
    <location>
        <begin position="20"/>
        <end position="131"/>
    </location>
</feature>
<keyword evidence="2" id="KW-0732">Signal</keyword>
<sequence>MSWLVAVAIMATLVNFANSDAGHFFAETPKHLPRIGRRGDLPPLINLITEEDTNGNAPVNTMPEAFAKIDADGDGCISFAEILRIPIMRVAVLLQDPALIAPHIDYEDNASGDDYNSKRRPQPRLIRYLKK</sequence>
<dbReference type="Gene3D" id="1.10.238.10">
    <property type="entry name" value="EF-hand"/>
    <property type="match status" value="1"/>
</dbReference>
<dbReference type="PROSITE" id="PS00018">
    <property type="entry name" value="EF_HAND_1"/>
    <property type="match status" value="1"/>
</dbReference>
<reference evidence="4 5" key="1">
    <citation type="submission" date="2023-11" db="EMBL/GenBank/DDBJ databases">
        <title>Halocaridina rubra genome assembly.</title>
        <authorList>
            <person name="Smith C."/>
        </authorList>
    </citation>
    <scope>NUCLEOTIDE SEQUENCE [LARGE SCALE GENOMIC DNA]</scope>
    <source>
        <strain evidence="4">EP-1</strain>
        <tissue evidence="4">Whole</tissue>
    </source>
</reference>
<evidence type="ECO:0000313" key="5">
    <source>
        <dbReference type="Proteomes" id="UP001381693"/>
    </source>
</evidence>